<dbReference type="OrthoDB" id="9791273at2"/>
<dbReference type="GO" id="GO:0006313">
    <property type="term" value="P:DNA transposition"/>
    <property type="evidence" value="ECO:0007669"/>
    <property type="project" value="InterPro"/>
</dbReference>
<proteinExistence type="predicted"/>
<evidence type="ECO:0000313" key="3">
    <source>
        <dbReference type="EMBL" id="RAM00010.1"/>
    </source>
</evidence>
<dbReference type="Proteomes" id="UP000293902">
    <property type="component" value="Chromosome"/>
</dbReference>
<feature type="domain" description="Transposase IS801/IS1294" evidence="1">
    <location>
        <begin position="1"/>
        <end position="26"/>
    </location>
</feature>
<sequence length="95" mass="11244">MRKLIRHIPPHYFNVIRHYGILASRVKTKFKQITDRLLPASPTMENAENWRERQIKFQKEDPLLCKICKTAMEFVSAYRPNILGSIRESFQTLLA</sequence>
<dbReference type="GO" id="GO:0003677">
    <property type="term" value="F:DNA binding"/>
    <property type="evidence" value="ECO:0007669"/>
    <property type="project" value="InterPro"/>
</dbReference>
<protein>
    <recommendedName>
        <fullName evidence="1">Transposase IS801/IS1294 domain-containing protein</fullName>
    </recommendedName>
</protein>
<dbReference type="Pfam" id="PF04986">
    <property type="entry name" value="Y2_Tnp"/>
    <property type="match status" value="1"/>
</dbReference>
<evidence type="ECO:0000259" key="1">
    <source>
        <dbReference type="Pfam" id="PF04986"/>
    </source>
</evidence>
<accession>A0A328F8N7</accession>
<name>A0A328F8N7_9BACT</name>
<dbReference type="EMBL" id="QLNI01000073">
    <property type="protein sequence ID" value="RAM00010.1"/>
    <property type="molecule type" value="Genomic_DNA"/>
</dbReference>
<keyword evidence="5" id="KW-1185">Reference proteome</keyword>
<evidence type="ECO:0000313" key="4">
    <source>
        <dbReference type="Proteomes" id="UP000248798"/>
    </source>
</evidence>
<organism evidence="3 4">
    <name type="scientific">Desulfobacter hydrogenophilus</name>
    <dbReference type="NCBI Taxonomy" id="2291"/>
    <lineage>
        <taxon>Bacteria</taxon>
        <taxon>Pseudomonadati</taxon>
        <taxon>Thermodesulfobacteriota</taxon>
        <taxon>Desulfobacteria</taxon>
        <taxon>Desulfobacterales</taxon>
        <taxon>Desulfobacteraceae</taxon>
        <taxon>Desulfobacter</taxon>
    </lineage>
</organism>
<reference evidence="3 4" key="1">
    <citation type="submission" date="2018-06" db="EMBL/GenBank/DDBJ databases">
        <title>Complete Genome Sequence of Desulfobacter hydrogenophilus (DSM3380).</title>
        <authorList>
            <person name="Marietou A."/>
            <person name="Schreiber L."/>
            <person name="Marshall I."/>
            <person name="Jorgensen B."/>
        </authorList>
    </citation>
    <scope>NUCLEOTIDE SEQUENCE [LARGE SCALE GENOMIC DNA]</scope>
    <source>
        <strain evidence="3 4">DSM 3380</strain>
    </source>
</reference>
<dbReference type="InterPro" id="IPR007069">
    <property type="entry name" value="Transposase_32"/>
</dbReference>
<reference evidence="2 5" key="2">
    <citation type="submission" date="2019-02" db="EMBL/GenBank/DDBJ databases">
        <title>Complete genome sequence of Desulfobacter hydrogenophilus AcRS1.</title>
        <authorList>
            <person name="Marietou A."/>
            <person name="Lund M.B."/>
            <person name="Marshall I.P.G."/>
            <person name="Schreiber L."/>
            <person name="Jorgensen B."/>
        </authorList>
    </citation>
    <scope>NUCLEOTIDE SEQUENCE [LARGE SCALE GENOMIC DNA]</scope>
    <source>
        <strain evidence="2 5">AcRS1</strain>
    </source>
</reference>
<dbReference type="EMBL" id="CP036313">
    <property type="protein sequence ID" value="QBH15596.1"/>
    <property type="molecule type" value="Genomic_DNA"/>
</dbReference>
<dbReference type="GO" id="GO:0004803">
    <property type="term" value="F:transposase activity"/>
    <property type="evidence" value="ECO:0007669"/>
    <property type="project" value="InterPro"/>
</dbReference>
<evidence type="ECO:0000313" key="2">
    <source>
        <dbReference type="EMBL" id="QBH15596.1"/>
    </source>
</evidence>
<evidence type="ECO:0000313" key="5">
    <source>
        <dbReference type="Proteomes" id="UP000293902"/>
    </source>
</evidence>
<dbReference type="AlphaFoldDB" id="A0A328F8N7"/>
<gene>
    <name evidence="3" type="ORF">DO021_21410</name>
    <name evidence="2" type="ORF">EYB58_12825</name>
</gene>
<dbReference type="Proteomes" id="UP000248798">
    <property type="component" value="Unassembled WGS sequence"/>
</dbReference>
<dbReference type="RefSeq" id="WP_111960474.1">
    <property type="nucleotide sequence ID" value="NZ_CP036313.1"/>
</dbReference>